<evidence type="ECO:0000313" key="1">
    <source>
        <dbReference type="EMBL" id="SPJ85637.1"/>
    </source>
</evidence>
<evidence type="ECO:0000313" key="2">
    <source>
        <dbReference type="Proteomes" id="UP001187734"/>
    </source>
</evidence>
<accession>A0AAE8MK05</accession>
<comment type="caution">
    <text evidence="1">The sequence shown here is derived from an EMBL/GenBank/DDBJ whole genome shotgun (WGS) entry which is preliminary data.</text>
</comment>
<name>A0AAE8MK05_9HYPO</name>
<proteinExistence type="predicted"/>
<dbReference type="EMBL" id="ONZP01000490">
    <property type="protein sequence ID" value="SPJ85637.1"/>
    <property type="molecule type" value="Genomic_DNA"/>
</dbReference>
<sequence length="31" mass="3634">MEEILRVQLAKILSWFTNKLESEPAVQELFA</sequence>
<organism evidence="1 2">
    <name type="scientific">Fusarium torulosum</name>
    <dbReference type="NCBI Taxonomy" id="33205"/>
    <lineage>
        <taxon>Eukaryota</taxon>
        <taxon>Fungi</taxon>
        <taxon>Dikarya</taxon>
        <taxon>Ascomycota</taxon>
        <taxon>Pezizomycotina</taxon>
        <taxon>Sordariomycetes</taxon>
        <taxon>Hypocreomycetidae</taxon>
        <taxon>Hypocreales</taxon>
        <taxon>Nectriaceae</taxon>
        <taxon>Fusarium</taxon>
    </lineage>
</organism>
<dbReference type="AlphaFoldDB" id="A0AAE8MK05"/>
<dbReference type="Proteomes" id="UP001187734">
    <property type="component" value="Unassembled WGS sequence"/>
</dbReference>
<protein>
    <submittedName>
        <fullName evidence="1">Uncharacterized protein</fullName>
    </submittedName>
</protein>
<gene>
    <name evidence="1" type="ORF">FTOL_11418</name>
</gene>
<reference evidence="1" key="1">
    <citation type="submission" date="2018-03" db="EMBL/GenBank/DDBJ databases">
        <authorList>
            <person name="Guldener U."/>
        </authorList>
    </citation>
    <scope>NUCLEOTIDE SEQUENCE</scope>
</reference>
<keyword evidence="2" id="KW-1185">Reference proteome</keyword>